<dbReference type="Proteomes" id="UP001157156">
    <property type="component" value="Unassembled WGS sequence"/>
</dbReference>
<evidence type="ECO:0000259" key="2">
    <source>
        <dbReference type="Pfam" id="PF05170"/>
    </source>
</evidence>
<evidence type="ECO:0000313" key="4">
    <source>
        <dbReference type="EMBL" id="TVO36389.1"/>
    </source>
</evidence>
<dbReference type="PANTHER" id="PTHR30441:SF4">
    <property type="entry name" value="PROTEIN ASMA"/>
    <property type="match status" value="1"/>
</dbReference>
<dbReference type="Proteomes" id="UP000319828">
    <property type="component" value="Unassembled WGS sequence"/>
</dbReference>
<reference evidence="3" key="1">
    <citation type="journal article" date="2014" name="Int. J. Syst. Evol. Microbiol.">
        <title>Complete genome of a new Firmicutes species belonging to the dominant human colonic microbiota ('Ruminococcus bicirculans') reveals two chromosomes and a selective capacity to utilize plant glucans.</title>
        <authorList>
            <consortium name="NISC Comparative Sequencing Program"/>
            <person name="Wegmann U."/>
            <person name="Louis P."/>
            <person name="Goesmann A."/>
            <person name="Henrissat B."/>
            <person name="Duncan S.H."/>
            <person name="Flint H.J."/>
        </authorList>
    </citation>
    <scope>NUCLEOTIDE SEQUENCE</scope>
    <source>
        <strain evidence="3">NBRC 111146</strain>
    </source>
</reference>
<evidence type="ECO:0000313" key="5">
    <source>
        <dbReference type="Proteomes" id="UP000319828"/>
    </source>
</evidence>
<dbReference type="InterPro" id="IPR052894">
    <property type="entry name" value="AsmA-related"/>
</dbReference>
<feature type="compositionally biased region" description="Polar residues" evidence="1">
    <location>
        <begin position="399"/>
        <end position="417"/>
    </location>
</feature>
<gene>
    <name evidence="4" type="ORF">FOF44_09600</name>
    <name evidence="3" type="ORF">GCM10007931_27550</name>
</gene>
<evidence type="ECO:0000313" key="6">
    <source>
        <dbReference type="Proteomes" id="UP001157156"/>
    </source>
</evidence>
<dbReference type="InterPro" id="IPR007844">
    <property type="entry name" value="AsmA"/>
</dbReference>
<dbReference type="EMBL" id="BSPV01000009">
    <property type="protein sequence ID" value="GLT15780.1"/>
    <property type="molecule type" value="Genomic_DNA"/>
</dbReference>
<proteinExistence type="predicted"/>
<dbReference type="OrthoDB" id="9766390at2"/>
<reference evidence="4 5" key="3">
    <citation type="submission" date="2019-07" db="EMBL/GenBank/DDBJ databases">
        <title>The draft genome sequence of Vibrio algivorus M1486.</title>
        <authorList>
            <person name="Meng X."/>
        </authorList>
    </citation>
    <scope>NUCLEOTIDE SEQUENCE [LARGE SCALE GENOMIC DNA]</scope>
    <source>
        <strain evidence="4 5">M1486</strain>
    </source>
</reference>
<feature type="domain" description="AsmA" evidence="2">
    <location>
        <begin position="1"/>
        <end position="599"/>
    </location>
</feature>
<keyword evidence="6" id="KW-1185">Reference proteome</keyword>
<sequence length="726" mass="78832">MKKILLFLSIPIAAVLIAILALVIFVNPNQFKPLIIEQAKAQTGFDLVIDGDISWNFFPSLGFSIGKTQVLNPAEGFKQAQVVKFDEAALDVSVLPLLEKRLNIGNVTLNGADIFIQKLKDGRSNLDVVKQSAEDKVNQTASSSDATNEPAESVNPASESPWEISLEGITVNNAKLVMLDAMNSSDLTLSDVNFALSQFSFGEWSNAEFDITGKQNQQTFAVKGKTEFKVSQDLSDYQLRGTDIEAQFKDPSTDIKQARFTLDSFQFNSVSKMALSVNGTASGMNIDINQSASIMLDQAMTELKIQNMNVIGKVDGKSLPLSPISMDMNSDIRFDLAKQYLDVTLKKLSVNELNFDGSTQVSLAPSIPKIVFDIHSPEINVDALLKQMEQAAPEKSETTAKAATPKQSNGTNTTASQAEPDLSATRTLDVTGKVSIDKLTASNAKMQNVQTQFKVNRGEIDLQKFAANLYQGSVSANAKIDARKDVATYTVHKEIKGVQVQPLLKDIAQMDFVSGTGNITADIKGKSLVVDKMKQNLAGVVKINFADGSFYGVNVAHEIRSVQALFKGKKAEEVQVKKTDFSAVTATMNLSKGVMKTNNLTAQSPLLRILGSGQANYVNETVDFLVSTSVVGTLKGQGGKDTDELKDITLPITIKGTWAEPKIRPDLNAALDEQTKQKAQAEIDRAKEKAQKEVDRGLNKLLGDDDSKQKDDVKKAAGDLLNGLFK</sequence>
<accession>A0A557P6V9</accession>
<protein>
    <submittedName>
        <fullName evidence="4">AsmA family protein</fullName>
    </submittedName>
    <submittedName>
        <fullName evidence="3">Cell envelope biogenesis protein AsmA</fullName>
    </submittedName>
</protein>
<feature type="region of interest" description="Disordered" evidence="1">
    <location>
        <begin position="390"/>
        <end position="424"/>
    </location>
</feature>
<feature type="region of interest" description="Disordered" evidence="1">
    <location>
        <begin position="132"/>
        <end position="160"/>
    </location>
</feature>
<organism evidence="4 5">
    <name type="scientific">Vibrio algivorus</name>
    <dbReference type="NCBI Taxonomy" id="1667024"/>
    <lineage>
        <taxon>Bacteria</taxon>
        <taxon>Pseudomonadati</taxon>
        <taxon>Pseudomonadota</taxon>
        <taxon>Gammaproteobacteria</taxon>
        <taxon>Vibrionales</taxon>
        <taxon>Vibrionaceae</taxon>
        <taxon>Vibrio</taxon>
    </lineage>
</organism>
<reference evidence="3" key="4">
    <citation type="submission" date="2023-01" db="EMBL/GenBank/DDBJ databases">
        <title>Draft genome sequence of Vibrio algivorus strain NBRC 111146.</title>
        <authorList>
            <person name="Sun Q."/>
            <person name="Mori K."/>
        </authorList>
    </citation>
    <scope>NUCLEOTIDE SEQUENCE</scope>
    <source>
        <strain evidence="3">NBRC 111146</strain>
    </source>
</reference>
<dbReference type="Pfam" id="PF05170">
    <property type="entry name" value="AsmA"/>
    <property type="match status" value="1"/>
</dbReference>
<comment type="caution">
    <text evidence="4">The sequence shown here is derived from an EMBL/GenBank/DDBJ whole genome shotgun (WGS) entry which is preliminary data.</text>
</comment>
<evidence type="ECO:0000256" key="1">
    <source>
        <dbReference type="SAM" id="MobiDB-lite"/>
    </source>
</evidence>
<dbReference type="GO" id="GO:0090313">
    <property type="term" value="P:regulation of protein targeting to membrane"/>
    <property type="evidence" value="ECO:0007669"/>
    <property type="project" value="TreeGrafter"/>
</dbReference>
<reference evidence="6" key="2">
    <citation type="journal article" date="2019" name="Int. J. Syst. Evol. Microbiol.">
        <title>The Global Catalogue of Microorganisms (GCM) 10K type strain sequencing project: providing services to taxonomists for standard genome sequencing and annotation.</title>
        <authorList>
            <consortium name="The Broad Institute Genomics Platform"/>
            <consortium name="The Broad Institute Genome Sequencing Center for Infectious Disease"/>
            <person name="Wu L."/>
            <person name="Ma J."/>
        </authorList>
    </citation>
    <scope>NUCLEOTIDE SEQUENCE [LARGE SCALE GENOMIC DNA]</scope>
    <source>
        <strain evidence="6">NBRC 111146</strain>
    </source>
</reference>
<dbReference type="AlphaFoldDB" id="A0A557P6V9"/>
<dbReference type="EMBL" id="VMKJ01000017">
    <property type="protein sequence ID" value="TVO36389.1"/>
    <property type="molecule type" value="Genomic_DNA"/>
</dbReference>
<dbReference type="RefSeq" id="WP_089123209.1">
    <property type="nucleotide sequence ID" value="NZ_BSPV01000009.1"/>
</dbReference>
<evidence type="ECO:0000313" key="3">
    <source>
        <dbReference type="EMBL" id="GLT15780.1"/>
    </source>
</evidence>
<feature type="compositionally biased region" description="Polar residues" evidence="1">
    <location>
        <begin position="138"/>
        <end position="147"/>
    </location>
</feature>
<dbReference type="GO" id="GO:0005886">
    <property type="term" value="C:plasma membrane"/>
    <property type="evidence" value="ECO:0007669"/>
    <property type="project" value="TreeGrafter"/>
</dbReference>
<name>A0A557P6V9_9VIBR</name>
<dbReference type="PANTHER" id="PTHR30441">
    <property type="entry name" value="DUF748 DOMAIN-CONTAINING PROTEIN"/>
    <property type="match status" value="1"/>
</dbReference>
<feature type="region of interest" description="Disordered" evidence="1">
    <location>
        <begin position="679"/>
        <end position="712"/>
    </location>
</feature>